<sequence>MALIKGTDKADILSGTKANDSIRGKGGDDVLNGGDGDDDLRGGRGNDILNGGRGDDTLVGDQGDDTLKGGAGDDVYFIERGRVTIVDFSGSDRLIMSLAENLTVLSPNETTTLANGTTFKGIESLNVSVDGTADREIVTNSGNDYVRFGRPREFDEDPVAPPIEAKGTTYTVDLGAGDDFFFSSYSNSSHVIDGGGGLDRAELDFFYAESALTISLAEKAPDVTSPVRLTNFESLDVIGGSGDDTFVGGVLSDSLAGGDGDDVLDGRGGDDFLHGDGGNDTLDGGSGNDWLYGGGGDDTLAGGGGDDRLAGNDGSDTIRGGAGDDEIYGGRNRADLIRAGGGPDRLYGDDGDDYISATSGDSADGGADIDRLFFTAEGDTTFTFTTGTALIDADTTVANFEELSWAGGSGADVVTGGARSDFLEGNDGNDTLKGGRGDDMLADGRGDDRLSGGVGDDVLVRAAEYSDRDGSWTGTDVFDGGAGTDTVRFGTFGLSYHYTGHPEGPTDSMEDLLELYSLRDVRQSTTIDLAAQSKNAGLAEGLTLKSIEIIYGAGAKDDLRGADGADTLRGRGGDDRLYGRAGNDRLDGGSGSDRLDGGSGGDRLDGGGGSDRLDGGKGNDTLTGGLGADDLHGGTGADVFVFASIEESTSGNSGRDTIFGFGGADRIDLSAIDASRKSKGDQAFTFIGAEQFSKQAGELRYDKGKSGIYIRADVDGDGKSDFSIKLDGVHSLVKGDFIL</sequence>
<dbReference type="SUPFAM" id="SSF51120">
    <property type="entry name" value="beta-Roll"/>
    <property type="match status" value="4"/>
</dbReference>
<dbReference type="InterPro" id="IPR011049">
    <property type="entry name" value="Serralysin-like_metalloprot_C"/>
</dbReference>
<feature type="compositionally biased region" description="Gly residues" evidence="3">
    <location>
        <begin position="597"/>
        <end position="610"/>
    </location>
</feature>
<feature type="compositionally biased region" description="Gly residues" evidence="3">
    <location>
        <begin position="284"/>
        <end position="304"/>
    </location>
</feature>
<evidence type="ECO:0000313" key="5">
    <source>
        <dbReference type="Proteomes" id="UP000659172"/>
    </source>
</evidence>
<dbReference type="PANTHER" id="PTHR38340">
    <property type="entry name" value="S-LAYER PROTEIN"/>
    <property type="match status" value="1"/>
</dbReference>
<feature type="region of interest" description="Disordered" evidence="3">
    <location>
        <begin position="561"/>
        <end position="628"/>
    </location>
</feature>
<reference evidence="4 5" key="1">
    <citation type="submission" date="2020-06" db="EMBL/GenBank/DDBJ databases">
        <title>Rhizobium sp.nov. isolated from the tomato plant.</title>
        <authorList>
            <person name="Thin K.K."/>
            <person name="Zhang X."/>
            <person name="He S."/>
        </authorList>
    </citation>
    <scope>NUCLEOTIDE SEQUENCE [LARGE SCALE GENOMIC DNA]</scope>
    <source>
        <strain evidence="4 5">DBTS2</strain>
    </source>
</reference>
<evidence type="ECO:0000256" key="1">
    <source>
        <dbReference type="ARBA" id="ARBA00004613"/>
    </source>
</evidence>
<comment type="subcellular location">
    <subcellularLocation>
        <location evidence="1">Secreted</location>
    </subcellularLocation>
</comment>
<dbReference type="InterPro" id="IPR001343">
    <property type="entry name" value="Hemolysn_Ca-bd"/>
</dbReference>
<dbReference type="PANTHER" id="PTHR38340:SF1">
    <property type="entry name" value="S-LAYER PROTEIN"/>
    <property type="match status" value="1"/>
</dbReference>
<dbReference type="EMBL" id="JABXYK010000002">
    <property type="protein sequence ID" value="NVP54300.1"/>
    <property type="molecule type" value="Genomic_DNA"/>
</dbReference>
<feature type="region of interest" description="Disordered" evidence="3">
    <location>
        <begin position="266"/>
        <end position="326"/>
    </location>
</feature>
<evidence type="ECO:0000256" key="2">
    <source>
        <dbReference type="ARBA" id="ARBA00022525"/>
    </source>
</evidence>
<proteinExistence type="predicted"/>
<dbReference type="InterPro" id="IPR018511">
    <property type="entry name" value="Hemolysin-typ_Ca-bd_CS"/>
</dbReference>
<comment type="caution">
    <text evidence="4">The sequence shown here is derived from an EMBL/GenBank/DDBJ whole genome shotgun (WGS) entry which is preliminary data.</text>
</comment>
<dbReference type="RefSeq" id="WP_176948340.1">
    <property type="nucleotide sequence ID" value="NZ_JABXYK010000002.1"/>
</dbReference>
<dbReference type="PROSITE" id="PS00330">
    <property type="entry name" value="HEMOLYSIN_CALCIUM"/>
    <property type="match status" value="11"/>
</dbReference>
<accession>A0ABX2Q9J5</accession>
<keyword evidence="2" id="KW-0964">Secreted</keyword>
<dbReference type="Proteomes" id="UP000659172">
    <property type="component" value="Unassembled WGS sequence"/>
</dbReference>
<feature type="compositionally biased region" description="Basic and acidic residues" evidence="3">
    <location>
        <begin position="561"/>
        <end position="587"/>
    </location>
</feature>
<feature type="region of interest" description="Disordered" evidence="3">
    <location>
        <begin position="23"/>
        <end position="65"/>
    </location>
</feature>
<keyword evidence="5" id="KW-1185">Reference proteome</keyword>
<protein>
    <recommendedName>
        <fullName evidence="6">Calcium-binding protein</fullName>
    </recommendedName>
</protein>
<dbReference type="PRINTS" id="PR00313">
    <property type="entry name" value="CABNDNGRPT"/>
</dbReference>
<evidence type="ECO:0000256" key="3">
    <source>
        <dbReference type="SAM" id="MobiDB-lite"/>
    </source>
</evidence>
<dbReference type="Gene3D" id="2.150.10.10">
    <property type="entry name" value="Serralysin-like metalloprotease, C-terminal"/>
    <property type="match status" value="5"/>
</dbReference>
<dbReference type="Pfam" id="PF00353">
    <property type="entry name" value="HemolysinCabind"/>
    <property type="match status" value="10"/>
</dbReference>
<dbReference type="InterPro" id="IPR050557">
    <property type="entry name" value="RTX_toxin/Mannuronan_C5-epim"/>
</dbReference>
<name>A0ABX2Q9J5_9HYPH</name>
<evidence type="ECO:0008006" key="6">
    <source>
        <dbReference type="Google" id="ProtNLM"/>
    </source>
</evidence>
<gene>
    <name evidence="4" type="ORF">HV823_03415</name>
</gene>
<evidence type="ECO:0000313" key="4">
    <source>
        <dbReference type="EMBL" id="NVP54300.1"/>
    </source>
</evidence>
<organism evidence="4 5">
    <name type="scientific">Mycoplana rhizolycopersici</name>
    <dbReference type="NCBI Taxonomy" id="2746702"/>
    <lineage>
        <taxon>Bacteria</taxon>
        <taxon>Pseudomonadati</taxon>
        <taxon>Pseudomonadota</taxon>
        <taxon>Alphaproteobacteria</taxon>
        <taxon>Hyphomicrobiales</taxon>
        <taxon>Rhizobiaceae</taxon>
        <taxon>Mycoplana</taxon>
    </lineage>
</organism>